<dbReference type="GO" id="GO:0043022">
    <property type="term" value="F:ribosome binding"/>
    <property type="evidence" value="ECO:0007669"/>
    <property type="project" value="InterPro"/>
</dbReference>
<dbReference type="GO" id="GO:0005840">
    <property type="term" value="C:ribosome"/>
    <property type="evidence" value="ECO:0007669"/>
    <property type="project" value="InterPro"/>
</dbReference>
<evidence type="ECO:0000256" key="1">
    <source>
        <dbReference type="ARBA" id="ARBA00022490"/>
    </source>
</evidence>
<dbReference type="InterPro" id="IPR011961">
    <property type="entry name" value="RimM"/>
</dbReference>
<dbReference type="PANTHER" id="PTHR33692">
    <property type="entry name" value="RIBOSOME MATURATION FACTOR RIMM"/>
    <property type="match status" value="1"/>
</dbReference>
<evidence type="ECO:0000256" key="4">
    <source>
        <dbReference type="ARBA" id="ARBA00023186"/>
    </source>
</evidence>
<dbReference type="AlphaFoldDB" id="A0A9D1GQX1"/>
<keyword evidence="1 5" id="KW-0963">Cytoplasm</keyword>
<feature type="domain" description="PRC-barrel" evidence="7">
    <location>
        <begin position="93"/>
        <end position="163"/>
    </location>
</feature>
<comment type="subcellular location">
    <subcellularLocation>
        <location evidence="5">Cytoplasm</location>
    </subcellularLocation>
</comment>
<dbReference type="Proteomes" id="UP000886758">
    <property type="component" value="Unassembled WGS sequence"/>
</dbReference>
<evidence type="ECO:0000313" key="9">
    <source>
        <dbReference type="Proteomes" id="UP000886758"/>
    </source>
</evidence>
<dbReference type="InterPro" id="IPR009000">
    <property type="entry name" value="Transl_B-barrel_sf"/>
</dbReference>
<comment type="similarity">
    <text evidence="5">Belongs to the RimM family.</text>
</comment>
<gene>
    <name evidence="5 8" type="primary">rimM</name>
    <name evidence="8" type="ORF">IAD46_02255</name>
</gene>
<sequence length="165" mass="19368">MKYYRCGKILTTHGLKGDLKIASHTDFERFKEGGRLYICHQNEYVAVTVKRSVPFGKYILIRLEGLEDINLVEKYHGDEIFIPEEDRKEELEEGEFYYSDLIGKAVFNQLDEQRGEVIDVVALPAGDYLYIRYQNKNHYVPFNDVFVQTVSSDRIVIREMEGLFR</sequence>
<keyword evidence="2 5" id="KW-0690">Ribosome biogenesis</keyword>
<keyword evidence="3 5" id="KW-0698">rRNA processing</keyword>
<comment type="subunit">
    <text evidence="5">Binds ribosomal protein uS19.</text>
</comment>
<dbReference type="GO" id="GO:0042274">
    <property type="term" value="P:ribosomal small subunit biogenesis"/>
    <property type="evidence" value="ECO:0007669"/>
    <property type="project" value="UniProtKB-UniRule"/>
</dbReference>
<feature type="domain" description="RimM N-terminal" evidence="6">
    <location>
        <begin position="6"/>
        <end position="86"/>
    </location>
</feature>
<comment type="domain">
    <text evidence="5">The PRC barrel domain binds ribosomal protein uS19.</text>
</comment>
<dbReference type="InterPro" id="IPR011033">
    <property type="entry name" value="PRC_barrel-like_sf"/>
</dbReference>
<organism evidence="8 9">
    <name type="scientific">Candidatus Pelethenecus faecipullorum</name>
    <dbReference type="NCBI Taxonomy" id="2840900"/>
    <lineage>
        <taxon>Bacteria</taxon>
        <taxon>Bacillati</taxon>
        <taxon>Mycoplasmatota</taxon>
        <taxon>Mollicutes</taxon>
        <taxon>Candidatus Pelethenecus</taxon>
    </lineage>
</organism>
<dbReference type="GO" id="GO:0006364">
    <property type="term" value="P:rRNA processing"/>
    <property type="evidence" value="ECO:0007669"/>
    <property type="project" value="UniProtKB-UniRule"/>
</dbReference>
<reference evidence="8" key="2">
    <citation type="journal article" date="2021" name="PeerJ">
        <title>Extensive microbial diversity within the chicken gut microbiome revealed by metagenomics and culture.</title>
        <authorList>
            <person name="Gilroy R."/>
            <person name="Ravi A."/>
            <person name="Getino M."/>
            <person name="Pursley I."/>
            <person name="Horton D.L."/>
            <person name="Alikhan N.F."/>
            <person name="Baker D."/>
            <person name="Gharbi K."/>
            <person name="Hall N."/>
            <person name="Watson M."/>
            <person name="Adriaenssens E.M."/>
            <person name="Foster-Nyarko E."/>
            <person name="Jarju S."/>
            <person name="Secka A."/>
            <person name="Antonio M."/>
            <person name="Oren A."/>
            <person name="Chaudhuri R.R."/>
            <person name="La Ragione R."/>
            <person name="Hildebrand F."/>
            <person name="Pallen M.J."/>
        </authorList>
    </citation>
    <scope>NUCLEOTIDE SEQUENCE</scope>
    <source>
        <strain evidence="8">ChiW17-6978</strain>
    </source>
</reference>
<evidence type="ECO:0000256" key="3">
    <source>
        <dbReference type="ARBA" id="ARBA00022552"/>
    </source>
</evidence>
<accession>A0A9D1GQX1</accession>
<comment type="caution">
    <text evidence="8">The sequence shown here is derived from an EMBL/GenBank/DDBJ whole genome shotgun (WGS) entry which is preliminary data.</text>
</comment>
<dbReference type="Pfam" id="PF01782">
    <property type="entry name" value="RimM"/>
    <property type="match status" value="1"/>
</dbReference>
<dbReference type="EMBL" id="DVLF01000073">
    <property type="protein sequence ID" value="HIT49828.1"/>
    <property type="molecule type" value="Genomic_DNA"/>
</dbReference>
<dbReference type="PANTHER" id="PTHR33692:SF1">
    <property type="entry name" value="RIBOSOME MATURATION FACTOR RIMM"/>
    <property type="match status" value="1"/>
</dbReference>
<proteinExistence type="inferred from homology"/>
<comment type="function">
    <text evidence="5">An accessory protein needed during the final step in the assembly of 30S ribosomal subunit, possibly for assembly of the head region. Essential for efficient processing of 16S rRNA. May be needed both before and after RbfA during the maturation of 16S rRNA. It has affinity for free ribosomal 30S subunits but not for 70S ribosomes.</text>
</comment>
<reference evidence="8" key="1">
    <citation type="submission" date="2020-10" db="EMBL/GenBank/DDBJ databases">
        <authorList>
            <person name="Gilroy R."/>
        </authorList>
    </citation>
    <scope>NUCLEOTIDE SEQUENCE</scope>
    <source>
        <strain evidence="8">ChiW17-6978</strain>
    </source>
</reference>
<evidence type="ECO:0000256" key="5">
    <source>
        <dbReference type="HAMAP-Rule" id="MF_00014"/>
    </source>
</evidence>
<dbReference type="NCBIfam" id="TIGR02273">
    <property type="entry name" value="16S_RimM"/>
    <property type="match status" value="1"/>
</dbReference>
<dbReference type="GO" id="GO:0005737">
    <property type="term" value="C:cytoplasm"/>
    <property type="evidence" value="ECO:0007669"/>
    <property type="project" value="UniProtKB-SubCell"/>
</dbReference>
<dbReference type="InterPro" id="IPR002676">
    <property type="entry name" value="RimM_N"/>
</dbReference>
<dbReference type="HAMAP" id="MF_00014">
    <property type="entry name" value="Ribosome_mat_RimM"/>
    <property type="match status" value="1"/>
</dbReference>
<name>A0A9D1GQX1_9MOLU</name>
<dbReference type="Gene3D" id="2.40.30.60">
    <property type="entry name" value="RimM"/>
    <property type="match status" value="1"/>
</dbReference>
<dbReference type="Pfam" id="PF05239">
    <property type="entry name" value="PRC"/>
    <property type="match status" value="1"/>
</dbReference>
<protein>
    <recommendedName>
        <fullName evidence="5">Ribosome maturation factor RimM</fullName>
    </recommendedName>
</protein>
<evidence type="ECO:0000256" key="2">
    <source>
        <dbReference type="ARBA" id="ARBA00022517"/>
    </source>
</evidence>
<keyword evidence="4 5" id="KW-0143">Chaperone</keyword>
<dbReference type="SUPFAM" id="SSF50346">
    <property type="entry name" value="PRC-barrel domain"/>
    <property type="match status" value="1"/>
</dbReference>
<dbReference type="Gene3D" id="2.30.30.240">
    <property type="entry name" value="PRC-barrel domain"/>
    <property type="match status" value="1"/>
</dbReference>
<dbReference type="SUPFAM" id="SSF50447">
    <property type="entry name" value="Translation proteins"/>
    <property type="match status" value="1"/>
</dbReference>
<evidence type="ECO:0000313" key="8">
    <source>
        <dbReference type="EMBL" id="HIT49828.1"/>
    </source>
</evidence>
<evidence type="ECO:0000259" key="6">
    <source>
        <dbReference type="Pfam" id="PF01782"/>
    </source>
</evidence>
<dbReference type="InterPro" id="IPR027275">
    <property type="entry name" value="PRC-brl_dom"/>
</dbReference>
<evidence type="ECO:0000259" key="7">
    <source>
        <dbReference type="Pfam" id="PF05239"/>
    </source>
</evidence>
<dbReference type="InterPro" id="IPR036976">
    <property type="entry name" value="RimM_N_sf"/>
</dbReference>